<evidence type="ECO:0000256" key="4">
    <source>
        <dbReference type="ARBA" id="ARBA00022679"/>
    </source>
</evidence>
<organism evidence="7 8">
    <name type="scientific">Marinobacter halodurans</name>
    <dbReference type="NCBI Taxonomy" id="2528979"/>
    <lineage>
        <taxon>Bacteria</taxon>
        <taxon>Pseudomonadati</taxon>
        <taxon>Pseudomonadota</taxon>
        <taxon>Gammaproteobacteria</taxon>
        <taxon>Pseudomonadales</taxon>
        <taxon>Marinobacteraceae</taxon>
        <taxon>Marinobacter</taxon>
    </lineage>
</organism>
<comment type="similarity">
    <text evidence="1 6">Belongs to the methyltransferase superfamily. RsmH family.</text>
</comment>
<reference evidence="7 8" key="1">
    <citation type="submission" date="2019-02" db="EMBL/GenBank/DDBJ databases">
        <title>Marinobacter halodurans sp. nov., a marine bacterium isolated from sea tidal flat.</title>
        <authorList>
            <person name="Yoo Y."/>
            <person name="Lee D.W."/>
            <person name="Kim B.S."/>
            <person name="Kim J.-J."/>
        </authorList>
    </citation>
    <scope>NUCLEOTIDE SEQUENCE [LARGE SCALE GENOMIC DNA]</scope>
    <source>
        <strain evidence="7 8">YJ-S3-2</strain>
    </source>
</reference>
<evidence type="ECO:0000256" key="6">
    <source>
        <dbReference type="HAMAP-Rule" id="MF_01007"/>
    </source>
</evidence>
<feature type="binding site" evidence="6">
    <location>
        <begin position="39"/>
        <end position="41"/>
    </location>
    <ligand>
        <name>S-adenosyl-L-methionine</name>
        <dbReference type="ChEBI" id="CHEBI:59789"/>
    </ligand>
</feature>
<accession>A0ABY1ZKY5</accession>
<feature type="binding site" evidence="6">
    <location>
        <position position="85"/>
    </location>
    <ligand>
        <name>S-adenosyl-L-methionine</name>
        <dbReference type="ChEBI" id="CHEBI:59789"/>
    </ligand>
</feature>
<dbReference type="RefSeq" id="WP_131481523.1">
    <property type="nucleotide sequence ID" value="NZ_SJDL01000012.1"/>
</dbReference>
<gene>
    <name evidence="6 7" type="primary">rsmH</name>
    <name evidence="7" type="ORF">EZI54_09970</name>
</gene>
<dbReference type="PIRSF" id="PIRSF004486">
    <property type="entry name" value="MraW"/>
    <property type="match status" value="1"/>
</dbReference>
<comment type="subcellular location">
    <subcellularLocation>
        <location evidence="6">Cytoplasm</location>
    </subcellularLocation>
</comment>
<comment type="function">
    <text evidence="6">Specifically methylates the N4 position of cytidine in position 1402 (C1402) of 16S rRNA.</text>
</comment>
<dbReference type="NCBIfam" id="TIGR00006">
    <property type="entry name" value="16S rRNA (cytosine(1402)-N(4))-methyltransferase RsmH"/>
    <property type="match status" value="1"/>
</dbReference>
<keyword evidence="5 6" id="KW-0949">S-adenosyl-L-methionine</keyword>
<dbReference type="Pfam" id="PF01795">
    <property type="entry name" value="Methyltransf_5"/>
    <property type="match status" value="1"/>
</dbReference>
<keyword evidence="3 6" id="KW-0489">Methyltransferase</keyword>
<dbReference type="Gene3D" id="1.10.150.170">
    <property type="entry name" value="Putative methyltransferase TM0872, insert domain"/>
    <property type="match status" value="1"/>
</dbReference>
<dbReference type="PANTHER" id="PTHR11265">
    <property type="entry name" value="S-ADENOSYL-METHYLTRANSFERASE MRAW"/>
    <property type="match status" value="1"/>
</dbReference>
<comment type="caution">
    <text evidence="7">The sequence shown here is derived from an EMBL/GenBank/DDBJ whole genome shotgun (WGS) entry which is preliminary data.</text>
</comment>
<name>A0ABY1ZKY5_9GAMM</name>
<dbReference type="PANTHER" id="PTHR11265:SF0">
    <property type="entry name" value="12S RRNA N4-METHYLCYTIDINE METHYLTRANSFERASE"/>
    <property type="match status" value="1"/>
</dbReference>
<evidence type="ECO:0000256" key="2">
    <source>
        <dbReference type="ARBA" id="ARBA00022552"/>
    </source>
</evidence>
<dbReference type="SUPFAM" id="SSF81799">
    <property type="entry name" value="Putative methyltransferase TM0872, insert domain"/>
    <property type="match status" value="1"/>
</dbReference>
<dbReference type="InterPro" id="IPR029063">
    <property type="entry name" value="SAM-dependent_MTases_sf"/>
</dbReference>
<dbReference type="EC" id="2.1.1.199" evidence="6"/>
<dbReference type="SUPFAM" id="SSF53335">
    <property type="entry name" value="S-adenosyl-L-methionine-dependent methyltransferases"/>
    <property type="match status" value="1"/>
</dbReference>
<dbReference type="HAMAP" id="MF_01007">
    <property type="entry name" value="16SrRNA_methyltr_H"/>
    <property type="match status" value="1"/>
</dbReference>
<comment type="catalytic activity">
    <reaction evidence="6">
        <text>cytidine(1402) in 16S rRNA + S-adenosyl-L-methionine = N(4)-methylcytidine(1402) in 16S rRNA + S-adenosyl-L-homocysteine + H(+)</text>
        <dbReference type="Rhea" id="RHEA:42928"/>
        <dbReference type="Rhea" id="RHEA-COMP:10286"/>
        <dbReference type="Rhea" id="RHEA-COMP:10287"/>
        <dbReference type="ChEBI" id="CHEBI:15378"/>
        <dbReference type="ChEBI" id="CHEBI:57856"/>
        <dbReference type="ChEBI" id="CHEBI:59789"/>
        <dbReference type="ChEBI" id="CHEBI:74506"/>
        <dbReference type="ChEBI" id="CHEBI:82748"/>
        <dbReference type="EC" id="2.1.1.199"/>
    </reaction>
</comment>
<proteinExistence type="inferred from homology"/>
<feature type="binding site" evidence="6">
    <location>
        <position position="113"/>
    </location>
    <ligand>
        <name>S-adenosyl-L-methionine</name>
        <dbReference type="ChEBI" id="CHEBI:59789"/>
    </ligand>
</feature>
<protein>
    <recommendedName>
        <fullName evidence="6">Ribosomal RNA small subunit methyltransferase H</fullName>
        <ecNumber evidence="6">2.1.1.199</ecNumber>
    </recommendedName>
    <alternativeName>
        <fullName evidence="6">16S rRNA m(4)C1402 methyltransferase</fullName>
    </alternativeName>
    <alternativeName>
        <fullName evidence="6">rRNA (cytosine-N(4)-)-methyltransferase RsmH</fullName>
    </alternativeName>
</protein>
<evidence type="ECO:0000256" key="5">
    <source>
        <dbReference type="ARBA" id="ARBA00022691"/>
    </source>
</evidence>
<keyword evidence="2 6" id="KW-0698">rRNA processing</keyword>
<keyword evidence="4 6" id="KW-0808">Transferase</keyword>
<feature type="binding site" evidence="6">
    <location>
        <position position="59"/>
    </location>
    <ligand>
        <name>S-adenosyl-L-methionine</name>
        <dbReference type="ChEBI" id="CHEBI:59789"/>
    </ligand>
</feature>
<feature type="binding site" evidence="6">
    <location>
        <position position="106"/>
    </location>
    <ligand>
        <name>S-adenosyl-L-methionine</name>
        <dbReference type="ChEBI" id="CHEBI:59789"/>
    </ligand>
</feature>
<keyword evidence="8" id="KW-1185">Reference proteome</keyword>
<dbReference type="Gene3D" id="3.40.50.150">
    <property type="entry name" value="Vaccinia Virus protein VP39"/>
    <property type="match status" value="1"/>
</dbReference>
<dbReference type="EMBL" id="SJDL01000012">
    <property type="protein sequence ID" value="TBW56261.1"/>
    <property type="molecule type" value="Genomic_DNA"/>
</dbReference>
<evidence type="ECO:0000256" key="1">
    <source>
        <dbReference type="ARBA" id="ARBA00010396"/>
    </source>
</evidence>
<dbReference type="Proteomes" id="UP000313645">
    <property type="component" value="Unassembled WGS sequence"/>
</dbReference>
<sequence>MTAPKSASPKHLSVLLSEAVDALVIRSDGRYIDGTFGRGGHSRLILERLSDSGRLLGVDKDPEAIAAGRELAQADSRFHIGHGSFAELERFLAESGWQTISGMLMDLGVSSPQLDDAARGFSFMREGPLDMRMNPEQSPSAAEWLNSAPEAEIADVIWRYGEERFSRRIARAVVTRRAEEPLATTREFAELIAGAVPRKEKHKHPATRTFQAVRIFINRELEDLEAGLKTAVEHLEPGGRLVVISFHSLEDRIVKRFMRDLARGPQLPRRLPVTADQAESDFHLIGKAVKAETDEVTDNVRARSAVMRVLERRSGKSEV</sequence>
<keyword evidence="6" id="KW-0963">Cytoplasm</keyword>
<dbReference type="InterPro" id="IPR023397">
    <property type="entry name" value="SAM-dep_MeTrfase_MraW_recog"/>
</dbReference>
<evidence type="ECO:0000313" key="7">
    <source>
        <dbReference type="EMBL" id="TBW56261.1"/>
    </source>
</evidence>
<evidence type="ECO:0000256" key="3">
    <source>
        <dbReference type="ARBA" id="ARBA00022603"/>
    </source>
</evidence>
<evidence type="ECO:0000313" key="8">
    <source>
        <dbReference type="Proteomes" id="UP000313645"/>
    </source>
</evidence>
<dbReference type="InterPro" id="IPR002903">
    <property type="entry name" value="RsmH"/>
</dbReference>